<evidence type="ECO:0000259" key="7">
    <source>
        <dbReference type="PROSITE" id="PS51032"/>
    </source>
</evidence>
<dbReference type="GO" id="GO:0003677">
    <property type="term" value="F:DNA binding"/>
    <property type="evidence" value="ECO:0007669"/>
    <property type="project" value="UniProtKB-KW"/>
</dbReference>
<reference evidence="9" key="1">
    <citation type="submission" date="2025-08" db="UniProtKB">
        <authorList>
            <consortium name="RefSeq"/>
        </authorList>
    </citation>
    <scope>IDENTIFICATION</scope>
</reference>
<proteinExistence type="predicted"/>
<dbReference type="SMART" id="SM00380">
    <property type="entry name" value="AP2"/>
    <property type="match status" value="1"/>
</dbReference>
<feature type="compositionally biased region" description="Polar residues" evidence="6">
    <location>
        <begin position="83"/>
        <end position="107"/>
    </location>
</feature>
<gene>
    <name evidence="9" type="primary">LOC104601805</name>
</gene>
<protein>
    <submittedName>
        <fullName evidence="9">Ethylene-responsive transcription factor ERF119-like</fullName>
    </submittedName>
</protein>
<dbReference type="GO" id="GO:0003700">
    <property type="term" value="F:DNA-binding transcription factor activity"/>
    <property type="evidence" value="ECO:0007669"/>
    <property type="project" value="InterPro"/>
</dbReference>
<feature type="region of interest" description="Disordered" evidence="6">
    <location>
        <begin position="44"/>
        <end position="63"/>
    </location>
</feature>
<dbReference type="RefSeq" id="XP_010263592.1">
    <property type="nucleotide sequence ID" value="XM_010265290.2"/>
</dbReference>
<feature type="region of interest" description="Disordered" evidence="6">
    <location>
        <begin position="83"/>
        <end position="129"/>
    </location>
</feature>
<dbReference type="CDD" id="cd00018">
    <property type="entry name" value="AP2"/>
    <property type="match status" value="1"/>
</dbReference>
<sequence>MPGPQRPLLNQDKVCKKQKKKPCLISGLEDVETKTMRKIRVIYCDPDATDSSSSEDEAGMKRNGRVRCKRLIREIRVPAAQFQSSFAETESSSQDSNNGGKTLNKTGKNPGRRVLSKTSRSGSSKYRGVRQRRWGKWAAEIRDPIRGVRVWLGTYGTAEEAAEAYEAASRKLQLESVSHAQKASNNTSSSSAAGSMSQSCVSEDSESLFSHSSPSSVLDVSTAVSHVFGPGTQTKEDKHSTRNLELQQPHQRQSEEQNQQAISDFLEDSLPVITSPMVEDLELGFQLDSFLVNDFGQAFEDFCDFSDIPLCRFEDRDPSELPNFDFDLSTEELAWIDEPLGVACP</sequence>
<keyword evidence="3" id="KW-0238">DNA-binding</keyword>
<evidence type="ECO:0000256" key="4">
    <source>
        <dbReference type="ARBA" id="ARBA00023163"/>
    </source>
</evidence>
<dbReference type="InterPro" id="IPR016177">
    <property type="entry name" value="DNA-bd_dom_sf"/>
</dbReference>
<dbReference type="PANTHER" id="PTHR31194">
    <property type="entry name" value="SHN SHINE , DNA BINDING / TRANSCRIPTION FACTOR"/>
    <property type="match status" value="1"/>
</dbReference>
<dbReference type="Pfam" id="PF00847">
    <property type="entry name" value="AP2"/>
    <property type="match status" value="1"/>
</dbReference>
<name>A0A1U8ADM0_NELNU</name>
<keyword evidence="2" id="KW-0805">Transcription regulation</keyword>
<dbReference type="InterPro" id="IPR036955">
    <property type="entry name" value="AP2/ERF_dom_sf"/>
</dbReference>
<evidence type="ECO:0000256" key="3">
    <source>
        <dbReference type="ARBA" id="ARBA00023125"/>
    </source>
</evidence>
<keyword evidence="8" id="KW-1185">Reference proteome</keyword>
<dbReference type="PROSITE" id="PS51032">
    <property type="entry name" value="AP2_ERF"/>
    <property type="match status" value="1"/>
</dbReference>
<comment type="subcellular location">
    <subcellularLocation>
        <location evidence="1">Nucleus</location>
    </subcellularLocation>
</comment>
<dbReference type="InParanoid" id="A0A1U8ADM0"/>
<evidence type="ECO:0000313" key="9">
    <source>
        <dbReference type="RefSeq" id="XP_010263592.1"/>
    </source>
</evidence>
<feature type="compositionally biased region" description="Polar residues" evidence="6">
    <location>
        <begin position="243"/>
        <end position="259"/>
    </location>
</feature>
<evidence type="ECO:0000256" key="6">
    <source>
        <dbReference type="SAM" id="MobiDB-lite"/>
    </source>
</evidence>
<dbReference type="GO" id="GO:0005634">
    <property type="term" value="C:nucleus"/>
    <property type="evidence" value="ECO:0007669"/>
    <property type="project" value="UniProtKB-SubCell"/>
</dbReference>
<dbReference type="AlphaFoldDB" id="A0A1U8ADM0"/>
<dbReference type="GeneID" id="104601805"/>
<dbReference type="Proteomes" id="UP000189703">
    <property type="component" value="Unplaced"/>
</dbReference>
<evidence type="ECO:0000313" key="8">
    <source>
        <dbReference type="Proteomes" id="UP000189703"/>
    </source>
</evidence>
<feature type="domain" description="AP2/ERF" evidence="7">
    <location>
        <begin position="125"/>
        <end position="187"/>
    </location>
</feature>
<evidence type="ECO:0000256" key="2">
    <source>
        <dbReference type="ARBA" id="ARBA00023015"/>
    </source>
</evidence>
<dbReference type="SUPFAM" id="SSF54171">
    <property type="entry name" value="DNA-binding domain"/>
    <property type="match status" value="1"/>
</dbReference>
<dbReference type="OMA" id="DAPRMNG"/>
<dbReference type="PRINTS" id="PR00367">
    <property type="entry name" value="ETHRSPELEMNT"/>
</dbReference>
<dbReference type="eggNOG" id="ENOG502RZ0C">
    <property type="taxonomic scope" value="Eukaryota"/>
</dbReference>
<feature type="region of interest" description="Disordered" evidence="6">
    <location>
        <begin position="228"/>
        <end position="259"/>
    </location>
</feature>
<dbReference type="PANTHER" id="PTHR31194:SF202">
    <property type="entry name" value="ETHYLENE-RESPONSIVE TRANSCRIPTION FACTOR ERF070"/>
    <property type="match status" value="1"/>
</dbReference>
<accession>A0A1U8ADM0</accession>
<keyword evidence="4" id="KW-0804">Transcription</keyword>
<dbReference type="OrthoDB" id="1917565at2759"/>
<dbReference type="KEGG" id="nnu:104601805"/>
<dbReference type="Gene3D" id="3.30.730.10">
    <property type="entry name" value="AP2/ERF domain"/>
    <property type="match status" value="1"/>
</dbReference>
<keyword evidence="5" id="KW-0539">Nucleus</keyword>
<dbReference type="InterPro" id="IPR050913">
    <property type="entry name" value="AP2/ERF_ERF"/>
</dbReference>
<evidence type="ECO:0000256" key="1">
    <source>
        <dbReference type="ARBA" id="ARBA00004123"/>
    </source>
</evidence>
<organism evidence="8 9">
    <name type="scientific">Nelumbo nucifera</name>
    <name type="common">Sacred lotus</name>
    <dbReference type="NCBI Taxonomy" id="4432"/>
    <lineage>
        <taxon>Eukaryota</taxon>
        <taxon>Viridiplantae</taxon>
        <taxon>Streptophyta</taxon>
        <taxon>Embryophyta</taxon>
        <taxon>Tracheophyta</taxon>
        <taxon>Spermatophyta</taxon>
        <taxon>Magnoliopsida</taxon>
        <taxon>Proteales</taxon>
        <taxon>Nelumbonaceae</taxon>
        <taxon>Nelumbo</taxon>
    </lineage>
</organism>
<dbReference type="FunCoup" id="A0A1U8ADM0">
    <property type="interactions" value="939"/>
</dbReference>
<evidence type="ECO:0000256" key="5">
    <source>
        <dbReference type="ARBA" id="ARBA00023242"/>
    </source>
</evidence>
<dbReference type="InterPro" id="IPR001471">
    <property type="entry name" value="AP2/ERF_dom"/>
</dbReference>